<reference evidence="15 16" key="1">
    <citation type="submission" date="2014-06" db="EMBL/GenBank/DDBJ databases">
        <title>Whole Genome Sequences of Three Symbiotic Endozoicomonas Bacteria.</title>
        <authorList>
            <person name="Neave M.J."/>
            <person name="Apprill A."/>
            <person name="Voolstra C.R."/>
        </authorList>
    </citation>
    <scope>NUCLEOTIDE SEQUENCE [LARGE SCALE GENOMIC DNA]</scope>
    <source>
        <strain evidence="15 16">LMG 24815</strain>
    </source>
</reference>
<dbReference type="InterPro" id="IPR005925">
    <property type="entry name" value="Agmatinase-rel"/>
</dbReference>
<dbReference type="CDD" id="cd11592">
    <property type="entry name" value="Agmatinase_PAH"/>
    <property type="match status" value="1"/>
</dbReference>
<dbReference type="InterPro" id="IPR020855">
    <property type="entry name" value="Ureohydrolase_Mn_BS"/>
</dbReference>
<evidence type="ECO:0000256" key="14">
    <source>
        <dbReference type="RuleBase" id="RU003684"/>
    </source>
</evidence>
<dbReference type="GO" id="GO:0046872">
    <property type="term" value="F:metal ion binding"/>
    <property type="evidence" value="ECO:0007669"/>
    <property type="project" value="UniProtKB-KW"/>
</dbReference>
<feature type="binding site" evidence="13">
    <location>
        <position position="126"/>
    </location>
    <ligand>
        <name>Mn(2+)</name>
        <dbReference type="ChEBI" id="CHEBI:29035"/>
        <label>2</label>
    </ligand>
</feature>
<keyword evidence="6" id="KW-0620">Polyamine biosynthesis</keyword>
<evidence type="ECO:0000256" key="4">
    <source>
        <dbReference type="ARBA" id="ARBA00023023"/>
    </source>
</evidence>
<evidence type="ECO:0000256" key="10">
    <source>
        <dbReference type="ARBA" id="ARBA00066392"/>
    </source>
</evidence>
<dbReference type="NCBIfam" id="NF002564">
    <property type="entry name" value="PRK02190.1"/>
    <property type="match status" value="1"/>
</dbReference>
<dbReference type="RefSeq" id="WP_034879001.1">
    <property type="nucleotide sequence ID" value="NZ_JOKG01000005.1"/>
</dbReference>
<comment type="catalytic activity">
    <reaction evidence="8">
        <text>agmatine + H2O = urea + putrescine</text>
        <dbReference type="Rhea" id="RHEA:13929"/>
        <dbReference type="ChEBI" id="CHEBI:15377"/>
        <dbReference type="ChEBI" id="CHEBI:16199"/>
        <dbReference type="ChEBI" id="CHEBI:58145"/>
        <dbReference type="ChEBI" id="CHEBI:326268"/>
        <dbReference type="EC" id="3.5.3.11"/>
    </reaction>
</comment>
<name>A0A081N084_9GAMM</name>
<dbReference type="Proteomes" id="UP000028006">
    <property type="component" value="Unassembled WGS sequence"/>
</dbReference>
<keyword evidence="16" id="KW-1185">Reference proteome</keyword>
<evidence type="ECO:0000256" key="6">
    <source>
        <dbReference type="ARBA" id="ARBA00023115"/>
    </source>
</evidence>
<dbReference type="Gene3D" id="3.40.800.10">
    <property type="entry name" value="Ureohydrolase domain"/>
    <property type="match status" value="1"/>
</dbReference>
<feature type="binding site" evidence="13">
    <location>
        <position position="231"/>
    </location>
    <ligand>
        <name>Mn(2+)</name>
        <dbReference type="ChEBI" id="CHEBI:29035"/>
        <label>1</label>
    </ligand>
</feature>
<dbReference type="eggNOG" id="COG0010">
    <property type="taxonomic scope" value="Bacteria"/>
</dbReference>
<feature type="binding site" evidence="13">
    <location>
        <position position="233"/>
    </location>
    <ligand>
        <name>Mn(2+)</name>
        <dbReference type="ChEBI" id="CHEBI:29035"/>
        <label>1</label>
    </ligand>
</feature>
<evidence type="ECO:0000256" key="1">
    <source>
        <dbReference type="ARBA" id="ARBA00009227"/>
    </source>
</evidence>
<dbReference type="InterPro" id="IPR023696">
    <property type="entry name" value="Ureohydrolase_dom_sf"/>
</dbReference>
<evidence type="ECO:0000256" key="2">
    <source>
        <dbReference type="ARBA" id="ARBA00022723"/>
    </source>
</evidence>
<dbReference type="GO" id="GO:0008295">
    <property type="term" value="P:spermidine biosynthetic process"/>
    <property type="evidence" value="ECO:0007669"/>
    <property type="project" value="UniProtKB-KW"/>
</dbReference>
<dbReference type="FunFam" id="3.40.800.10:FF:000001">
    <property type="entry name" value="Agmatinase"/>
    <property type="match status" value="1"/>
</dbReference>
<dbReference type="EMBL" id="JOKG01000005">
    <property type="protein sequence ID" value="KEQ11857.1"/>
    <property type="molecule type" value="Genomic_DNA"/>
</dbReference>
<keyword evidence="3 14" id="KW-0378">Hydrolase</keyword>
<dbReference type="InterPro" id="IPR006035">
    <property type="entry name" value="Ureohydrolase"/>
</dbReference>
<dbReference type="EC" id="3.5.3.11" evidence="10"/>
<evidence type="ECO:0000256" key="8">
    <source>
        <dbReference type="ARBA" id="ARBA00050304"/>
    </source>
</evidence>
<feature type="binding site" evidence="13">
    <location>
        <position position="149"/>
    </location>
    <ligand>
        <name>Mn(2+)</name>
        <dbReference type="ChEBI" id="CHEBI:29035"/>
        <label>1</label>
    </ligand>
</feature>
<dbReference type="Pfam" id="PF00491">
    <property type="entry name" value="Arginase"/>
    <property type="match status" value="1"/>
</dbReference>
<evidence type="ECO:0000256" key="12">
    <source>
        <dbReference type="ARBA" id="ARBA00082423"/>
    </source>
</evidence>
<dbReference type="PROSITE" id="PS01053">
    <property type="entry name" value="ARGINASE_1"/>
    <property type="match status" value="1"/>
</dbReference>
<evidence type="ECO:0000256" key="11">
    <source>
        <dbReference type="ARBA" id="ARBA00067513"/>
    </source>
</evidence>
<dbReference type="PIRSF" id="PIRSF036979">
    <property type="entry name" value="Arginase"/>
    <property type="match status" value="1"/>
</dbReference>
<keyword evidence="7 13" id="KW-0464">Manganese</keyword>
<evidence type="ECO:0000313" key="15">
    <source>
        <dbReference type="EMBL" id="KEQ11857.1"/>
    </source>
</evidence>
<comment type="similarity">
    <text evidence="1">Belongs to the arginase family. Agmatinase subfamily.</text>
</comment>
<keyword evidence="2 13" id="KW-0479">Metal-binding</keyword>
<comment type="caution">
    <text evidence="15">The sequence shown here is derived from an EMBL/GenBank/DDBJ whole genome shotgun (WGS) entry which is preliminary data.</text>
</comment>
<dbReference type="GO" id="GO:0033389">
    <property type="term" value="P:putrescine biosynthetic process from arginine, via agmatine"/>
    <property type="evidence" value="ECO:0007669"/>
    <property type="project" value="TreeGrafter"/>
</dbReference>
<feature type="binding site" evidence="13">
    <location>
        <position position="153"/>
    </location>
    <ligand>
        <name>Mn(2+)</name>
        <dbReference type="ChEBI" id="CHEBI:29035"/>
        <label>1</label>
    </ligand>
</feature>
<accession>A0A081N084</accession>
<keyword evidence="5" id="KW-0745">Spermidine biosynthesis</keyword>
<comment type="function">
    <text evidence="9">Catalyzes the formation of putrescine from agmatine.</text>
</comment>
<sequence length="305" mass="33542">MNTLGQRQDHSLYANAFGYLRQPLNFDPVNSNADVIITGIPFDLATTGRGGCRQGPEGIRKASVNIAWEGKRWPWNFDITKRLSIEDCGDLVFDCGDARQMSDRLFEHSDSLIAAGKTLLSFGGDHYVTLPLLRAHAKHYGELALIHFDAHTDDYDQGGKFDHGTMFYHAQVEGLIDPSASIQLGIRTTHDYDNTPFNVLGADYVNDASVDEVVEKIRSVVGNRRAYLTFDIDCLDPAYAPGTGTPVCGGLTTDRAFKLLRGLKGLDIVGMDVVEVCPAYDQSDITALAGATIALEMLYLQSFRQ</sequence>
<dbReference type="NCBIfam" id="TIGR01230">
    <property type="entry name" value="agmatinase"/>
    <property type="match status" value="1"/>
</dbReference>
<dbReference type="PANTHER" id="PTHR11358:SF26">
    <property type="entry name" value="GUANIDINO ACID HYDROLASE, MITOCHONDRIAL"/>
    <property type="match status" value="1"/>
</dbReference>
<evidence type="ECO:0000256" key="13">
    <source>
        <dbReference type="PIRSR" id="PIRSR036979-1"/>
    </source>
</evidence>
<gene>
    <name evidence="15" type="ORF">GZ77_22295</name>
</gene>
<organism evidence="15 16">
    <name type="scientific">Endozoicomonas montiporae</name>
    <dbReference type="NCBI Taxonomy" id="1027273"/>
    <lineage>
        <taxon>Bacteria</taxon>
        <taxon>Pseudomonadati</taxon>
        <taxon>Pseudomonadota</taxon>
        <taxon>Gammaproteobacteria</taxon>
        <taxon>Oceanospirillales</taxon>
        <taxon>Endozoicomonadaceae</taxon>
        <taxon>Endozoicomonas</taxon>
    </lineage>
</organism>
<evidence type="ECO:0000256" key="3">
    <source>
        <dbReference type="ARBA" id="ARBA00022801"/>
    </source>
</evidence>
<dbReference type="PROSITE" id="PS51409">
    <property type="entry name" value="ARGINASE_2"/>
    <property type="match status" value="1"/>
</dbReference>
<proteinExistence type="inferred from homology"/>
<feature type="binding site" evidence="13">
    <location>
        <position position="151"/>
    </location>
    <ligand>
        <name>Mn(2+)</name>
        <dbReference type="ChEBI" id="CHEBI:29035"/>
        <label>1</label>
    </ligand>
</feature>
<evidence type="ECO:0000313" key="16">
    <source>
        <dbReference type="Proteomes" id="UP000028006"/>
    </source>
</evidence>
<evidence type="ECO:0000256" key="9">
    <source>
        <dbReference type="ARBA" id="ARBA00054406"/>
    </source>
</evidence>
<protein>
    <recommendedName>
        <fullName evidence="11">Agmatinase</fullName>
        <ecNumber evidence="10">3.5.3.11</ecNumber>
    </recommendedName>
    <alternativeName>
        <fullName evidence="12">Agmatine ureohydrolase</fullName>
    </alternativeName>
</protein>
<evidence type="ECO:0000256" key="7">
    <source>
        <dbReference type="ARBA" id="ARBA00023211"/>
    </source>
</evidence>
<dbReference type="GO" id="GO:0008783">
    <property type="term" value="F:agmatinase activity"/>
    <property type="evidence" value="ECO:0007669"/>
    <property type="project" value="UniProtKB-EC"/>
</dbReference>
<dbReference type="PANTHER" id="PTHR11358">
    <property type="entry name" value="ARGINASE/AGMATINASE"/>
    <property type="match status" value="1"/>
</dbReference>
<keyword evidence="4" id="KW-0661">Putrescine biosynthesis</keyword>
<dbReference type="AlphaFoldDB" id="A0A081N084"/>
<evidence type="ECO:0000256" key="5">
    <source>
        <dbReference type="ARBA" id="ARBA00023066"/>
    </source>
</evidence>
<dbReference type="SUPFAM" id="SSF52768">
    <property type="entry name" value="Arginase/deacetylase"/>
    <property type="match status" value="1"/>
</dbReference>
<comment type="cofactor">
    <cofactor evidence="13">
        <name>Mn(2+)</name>
        <dbReference type="ChEBI" id="CHEBI:29035"/>
    </cofactor>
    <text evidence="13">Binds 2 manganese ions per subunit.</text>
</comment>